<sequence>MKAEYFLDTRLSHISQKYRWHLIAFLTNSNLIATLSVSLLQPTTTKVPSPTWVEAESQKPLLLSGGSDASAKPEQLTATPQPCRAADSPADATGGGGHGGAWELAGSPPRESRCPLPRVHAHHQGNSNDIA</sequence>
<dbReference type="Proteomes" id="UP000008022">
    <property type="component" value="Unassembled WGS sequence"/>
</dbReference>
<accession>A0A0E0NKG2</accession>
<reference evidence="2" key="2">
    <citation type="submission" date="2015-06" db="UniProtKB">
        <authorList>
            <consortium name="EnsemblPlants"/>
        </authorList>
    </citation>
    <scope>IDENTIFICATION</scope>
</reference>
<organism evidence="2 3">
    <name type="scientific">Oryza rufipogon</name>
    <name type="common">Brownbeard rice</name>
    <name type="synonym">Asian wild rice</name>
    <dbReference type="NCBI Taxonomy" id="4529"/>
    <lineage>
        <taxon>Eukaryota</taxon>
        <taxon>Viridiplantae</taxon>
        <taxon>Streptophyta</taxon>
        <taxon>Embryophyta</taxon>
        <taxon>Tracheophyta</taxon>
        <taxon>Spermatophyta</taxon>
        <taxon>Magnoliopsida</taxon>
        <taxon>Liliopsida</taxon>
        <taxon>Poales</taxon>
        <taxon>Poaceae</taxon>
        <taxon>BOP clade</taxon>
        <taxon>Oryzoideae</taxon>
        <taxon>Oryzeae</taxon>
        <taxon>Oryzinae</taxon>
        <taxon>Oryza</taxon>
    </lineage>
</organism>
<keyword evidence="3" id="KW-1185">Reference proteome</keyword>
<protein>
    <submittedName>
        <fullName evidence="2">Mediator complex subunit 11</fullName>
    </submittedName>
</protein>
<evidence type="ECO:0000256" key="1">
    <source>
        <dbReference type="SAM" id="MobiDB-lite"/>
    </source>
</evidence>
<dbReference type="AlphaFoldDB" id="A0A0E0NKG2"/>
<proteinExistence type="predicted"/>
<dbReference type="Gramene" id="ORUFI02G32770.3">
    <property type="protein sequence ID" value="ORUFI02G32770.3"/>
    <property type="gene ID" value="ORUFI02G32770"/>
</dbReference>
<dbReference type="EnsemblPlants" id="ORUFI02G32770.3">
    <property type="protein sequence ID" value="ORUFI02G32770.3"/>
    <property type="gene ID" value="ORUFI02G32770"/>
</dbReference>
<feature type="region of interest" description="Disordered" evidence="1">
    <location>
        <begin position="63"/>
        <end position="131"/>
    </location>
</feature>
<name>A0A0E0NKG2_ORYRU</name>
<dbReference type="HOGENOM" id="CLU_1930978_0_0_1"/>
<reference evidence="3" key="1">
    <citation type="submission" date="2013-06" db="EMBL/GenBank/DDBJ databases">
        <authorList>
            <person name="Zhao Q."/>
        </authorList>
    </citation>
    <scope>NUCLEOTIDE SEQUENCE</scope>
    <source>
        <strain evidence="3">cv. W1943</strain>
    </source>
</reference>
<evidence type="ECO:0000313" key="3">
    <source>
        <dbReference type="Proteomes" id="UP000008022"/>
    </source>
</evidence>
<evidence type="ECO:0000313" key="2">
    <source>
        <dbReference type="EnsemblPlants" id="ORUFI02G32770.3"/>
    </source>
</evidence>